<gene>
    <name evidence="2" type="ORF">Aple_001870</name>
</gene>
<keyword evidence="3" id="KW-1185">Reference proteome</keyword>
<dbReference type="EMBL" id="BLAF01000004">
    <property type="protein sequence ID" value="GES17292.1"/>
    <property type="molecule type" value="Genomic_DNA"/>
</dbReference>
<protein>
    <recommendedName>
        <fullName evidence="1">DUF1214 domain-containing protein</fullName>
    </recommendedName>
</protein>
<evidence type="ECO:0000313" key="3">
    <source>
        <dbReference type="Proteomes" id="UP000377595"/>
    </source>
</evidence>
<dbReference type="OrthoDB" id="3204158at2"/>
<dbReference type="Pfam" id="PF06742">
    <property type="entry name" value="DUF1214"/>
    <property type="match status" value="1"/>
</dbReference>
<dbReference type="InterPro" id="IPR010621">
    <property type="entry name" value="DUF1214"/>
</dbReference>
<dbReference type="AlphaFoldDB" id="A0A5M3X986"/>
<feature type="domain" description="DUF1214" evidence="1">
    <location>
        <begin position="287"/>
        <end position="364"/>
    </location>
</feature>
<dbReference type="Proteomes" id="UP000377595">
    <property type="component" value="Unassembled WGS sequence"/>
</dbReference>
<sequence>MSGDDTEALRRAWEGFCAGLGAKLAWAGAEILDRGGPELDRVEGLRVLLRDMRMSVERAVEHLDRDFPFFGDGFNDTYHLIGDAPDYTLQIAYVDGDAEYVIRGQTGTADCFTFTSQGPAPGSPDPGVLMKLVDPAASAAITGTLDSDAIAMDPDGRFEVIVSRKRPAAGAWLPLAPNSTMILVRNEFHGRFTDHRRHRPAKLTISRRSSPERPAPLRAADLRRGLDQIVRETGTATVSRGRMFAEFQRQGVGFDAAQDRWQAGGGNPRTVFLSGFWELSPGQALVVDVDDPPKASFWLLGLTNAWLESLDFRFHQMYLNSTTATFSPDGGLRFVVAAEDPGVPNWLDTAGHERGVLMWRWTYPERPPPVPRIRPVRLSDLVAGRRFSGP</sequence>
<proteinExistence type="predicted"/>
<name>A0A5M3X986_9ACTN</name>
<comment type="caution">
    <text evidence="2">The sequence shown here is derived from an EMBL/GenBank/DDBJ whole genome shotgun (WGS) entry which is preliminary data.</text>
</comment>
<accession>A0A5M3X986</accession>
<evidence type="ECO:0000313" key="2">
    <source>
        <dbReference type="EMBL" id="GES17292.1"/>
    </source>
</evidence>
<evidence type="ECO:0000259" key="1">
    <source>
        <dbReference type="Pfam" id="PF06742"/>
    </source>
</evidence>
<dbReference type="RefSeq" id="WP_155342481.1">
    <property type="nucleotide sequence ID" value="NZ_BAAAHM010000001.1"/>
</dbReference>
<reference evidence="2 3" key="1">
    <citation type="submission" date="2019-10" db="EMBL/GenBank/DDBJ databases">
        <title>Whole genome shotgun sequence of Acrocarpospora pleiomorpha NBRC 16267.</title>
        <authorList>
            <person name="Ichikawa N."/>
            <person name="Kimura A."/>
            <person name="Kitahashi Y."/>
            <person name="Komaki H."/>
            <person name="Oguchi A."/>
        </authorList>
    </citation>
    <scope>NUCLEOTIDE SEQUENCE [LARGE SCALE GENOMIC DNA]</scope>
    <source>
        <strain evidence="2 3">NBRC 16267</strain>
    </source>
</reference>
<organism evidence="2 3">
    <name type="scientific">Acrocarpospora pleiomorpha</name>
    <dbReference type="NCBI Taxonomy" id="90975"/>
    <lineage>
        <taxon>Bacteria</taxon>
        <taxon>Bacillati</taxon>
        <taxon>Actinomycetota</taxon>
        <taxon>Actinomycetes</taxon>
        <taxon>Streptosporangiales</taxon>
        <taxon>Streptosporangiaceae</taxon>
        <taxon>Acrocarpospora</taxon>
    </lineage>
</organism>